<feature type="region of interest" description="Disordered" evidence="1">
    <location>
        <begin position="142"/>
        <end position="189"/>
    </location>
</feature>
<keyword evidence="4" id="KW-1185">Reference proteome</keyword>
<dbReference type="Pfam" id="PF10358">
    <property type="entry name" value="NT-C2"/>
    <property type="match status" value="1"/>
</dbReference>
<dbReference type="Proteomes" id="UP001165060">
    <property type="component" value="Unassembled WGS sequence"/>
</dbReference>
<sequence length="189" mass="20030">MSLGHLFKTLNTTPVASKVSVHISSMSLSGASTGDRKFMVWLQRKGKSRGTALVRAVGSTVEWGETVSLSCTLYRGSNGEVRRKRFDVVVIWNSCTEEAPGQVFGKVTVDVSETQASAVYQLEECSEDAHITISIASAPEDAAAYPDSPSKYNGVGRSVRERAGGKKPVGGFGNAGARNGGGGEESKRE</sequence>
<evidence type="ECO:0000313" key="3">
    <source>
        <dbReference type="EMBL" id="GMI43034.1"/>
    </source>
</evidence>
<evidence type="ECO:0000256" key="1">
    <source>
        <dbReference type="SAM" id="MobiDB-lite"/>
    </source>
</evidence>
<accession>A0ABQ6N8U0</accession>
<comment type="caution">
    <text evidence="3">The sequence shown here is derived from an EMBL/GenBank/DDBJ whole genome shotgun (WGS) entry which is preliminary data.</text>
</comment>
<evidence type="ECO:0000259" key="2">
    <source>
        <dbReference type="Pfam" id="PF10358"/>
    </source>
</evidence>
<reference evidence="3 4" key="1">
    <citation type="journal article" date="2023" name="Commun. Biol.">
        <title>Genome analysis of Parmales, the sister group of diatoms, reveals the evolutionary specialization of diatoms from phago-mixotrophs to photoautotrophs.</title>
        <authorList>
            <person name="Ban H."/>
            <person name="Sato S."/>
            <person name="Yoshikawa S."/>
            <person name="Yamada K."/>
            <person name="Nakamura Y."/>
            <person name="Ichinomiya M."/>
            <person name="Sato N."/>
            <person name="Blanc-Mathieu R."/>
            <person name="Endo H."/>
            <person name="Kuwata A."/>
            <person name="Ogata H."/>
        </authorList>
    </citation>
    <scope>NUCLEOTIDE SEQUENCE [LARGE SCALE GENOMIC DNA]</scope>
</reference>
<evidence type="ECO:0000313" key="4">
    <source>
        <dbReference type="Proteomes" id="UP001165060"/>
    </source>
</evidence>
<proteinExistence type="predicted"/>
<dbReference type="InterPro" id="IPR019448">
    <property type="entry name" value="NT-C2"/>
</dbReference>
<gene>
    <name evidence="3" type="ORF">TeGR_g7140</name>
</gene>
<feature type="domain" description="C2 NT-type" evidence="2">
    <location>
        <begin position="20"/>
        <end position="139"/>
    </location>
</feature>
<feature type="compositionally biased region" description="Gly residues" evidence="1">
    <location>
        <begin position="167"/>
        <end position="183"/>
    </location>
</feature>
<protein>
    <recommendedName>
        <fullName evidence="2">C2 NT-type domain-containing protein</fullName>
    </recommendedName>
</protein>
<organism evidence="3 4">
    <name type="scientific">Tetraparma gracilis</name>
    <dbReference type="NCBI Taxonomy" id="2962635"/>
    <lineage>
        <taxon>Eukaryota</taxon>
        <taxon>Sar</taxon>
        <taxon>Stramenopiles</taxon>
        <taxon>Ochrophyta</taxon>
        <taxon>Bolidophyceae</taxon>
        <taxon>Parmales</taxon>
        <taxon>Triparmaceae</taxon>
        <taxon>Tetraparma</taxon>
    </lineage>
</organism>
<name>A0ABQ6N8U0_9STRA</name>
<dbReference type="EMBL" id="BRYB01001106">
    <property type="protein sequence ID" value="GMI43034.1"/>
    <property type="molecule type" value="Genomic_DNA"/>
</dbReference>
<feature type="non-terminal residue" evidence="3">
    <location>
        <position position="189"/>
    </location>
</feature>